<evidence type="ECO:0000313" key="1">
    <source>
        <dbReference type="Proteomes" id="UP000887566"/>
    </source>
</evidence>
<dbReference type="WBParaSite" id="PSAMB.scaffold3794size16875.g22543.t1">
    <property type="protein sequence ID" value="PSAMB.scaffold3794size16875.g22543.t1"/>
    <property type="gene ID" value="PSAMB.scaffold3794size16875.g22543"/>
</dbReference>
<dbReference type="Proteomes" id="UP000887566">
    <property type="component" value="Unplaced"/>
</dbReference>
<keyword evidence="1" id="KW-1185">Reference proteome</keyword>
<accession>A0A914WDA8</accession>
<proteinExistence type="predicted"/>
<reference evidence="2" key="1">
    <citation type="submission" date="2022-11" db="UniProtKB">
        <authorList>
            <consortium name="WormBaseParasite"/>
        </authorList>
    </citation>
    <scope>IDENTIFICATION</scope>
</reference>
<name>A0A914WDA8_9BILA</name>
<dbReference type="AlphaFoldDB" id="A0A914WDA8"/>
<organism evidence="1 2">
    <name type="scientific">Plectus sambesii</name>
    <dbReference type="NCBI Taxonomy" id="2011161"/>
    <lineage>
        <taxon>Eukaryota</taxon>
        <taxon>Metazoa</taxon>
        <taxon>Ecdysozoa</taxon>
        <taxon>Nematoda</taxon>
        <taxon>Chromadorea</taxon>
        <taxon>Plectida</taxon>
        <taxon>Plectina</taxon>
        <taxon>Plectoidea</taxon>
        <taxon>Plectidae</taxon>
        <taxon>Plectus</taxon>
    </lineage>
</organism>
<protein>
    <submittedName>
        <fullName evidence="2">C-type lectin domain-containing protein</fullName>
    </submittedName>
</protein>
<sequence>MTCTKGESSTFALALQGGRRCVQYLNPDLIDGNSWEAGMMECNNRGGHLPHFYNSVDVEKMSKWLPRLRKVFPYIQAPYGWSGHKATSEEAYKSRNTSEVAWYVNPTTTIGINLDLMEQDQIIWQSINGVVLNIQLYVGQFYVSVESQRGQPFFSYNGYKQLVYCEYESPEYVAEFIKYASKRSPAPIFNSQETSSGLSCAEMCAKYKHCMGFNEIFIAQDKKKCDLVAFIMIDLVNSTLIDDFNSTYYDLVVD</sequence>
<evidence type="ECO:0000313" key="2">
    <source>
        <dbReference type="WBParaSite" id="PSAMB.scaffold3794size16875.g22543.t1"/>
    </source>
</evidence>